<gene>
    <name evidence="1" type="ORF">CDL15_Pgr016717</name>
    <name evidence="2" type="ORF">CRG98_022897</name>
</gene>
<protein>
    <submittedName>
        <fullName evidence="1">Uncharacterized protein</fullName>
    </submittedName>
</protein>
<evidence type="ECO:0000313" key="1">
    <source>
        <dbReference type="EMBL" id="OWM88144.1"/>
    </source>
</evidence>
<evidence type="ECO:0000313" key="4">
    <source>
        <dbReference type="Proteomes" id="UP000233551"/>
    </source>
</evidence>
<sequence>MATKEELYRIGQAGFEAIDRFFGSRCVVPSPEEKRYLYHRHEVPLETIPSPYLVYQRTEVSHVPEWLFAPPPPAGPPHNFQFSRPFPVKQQNPPKIMGERREFLPLGPYQVQYPPQDLYRNRPAGWVPTAEAVAIANIKVAQLYAGITRIDYGRLK</sequence>
<proteinExistence type="predicted"/>
<dbReference type="EMBL" id="MTKT01000799">
    <property type="protein sequence ID" value="OWM88144.1"/>
    <property type="molecule type" value="Genomic_DNA"/>
</dbReference>
<reference evidence="1" key="2">
    <citation type="submission" date="2017-06" db="EMBL/GenBank/DDBJ databases">
        <title>The pomegranate genome and the genomics of punicalagin biosynthesis.</title>
        <authorList>
            <person name="Xu C."/>
        </authorList>
    </citation>
    <scope>NUCLEOTIDE SEQUENCE [LARGE SCALE GENOMIC DNA]</scope>
    <source>
        <tissue evidence="1">Fresh leaf</tissue>
    </source>
</reference>
<evidence type="ECO:0000313" key="3">
    <source>
        <dbReference type="Proteomes" id="UP000197138"/>
    </source>
</evidence>
<accession>A0A218XT79</accession>
<dbReference type="EMBL" id="PGOL01001578">
    <property type="protein sequence ID" value="PKI56737.1"/>
    <property type="molecule type" value="Genomic_DNA"/>
</dbReference>
<keyword evidence="4" id="KW-1185">Reference proteome</keyword>
<reference evidence="3" key="1">
    <citation type="journal article" date="2017" name="Plant J.">
        <title>The pomegranate (Punica granatum L.) genome and the genomics of punicalagin biosynthesis.</title>
        <authorList>
            <person name="Qin G."/>
            <person name="Xu C."/>
            <person name="Ming R."/>
            <person name="Tang H."/>
            <person name="Guyot R."/>
            <person name="Kramer E.M."/>
            <person name="Hu Y."/>
            <person name="Yi X."/>
            <person name="Qi Y."/>
            <person name="Xu X."/>
            <person name="Gao Z."/>
            <person name="Pan H."/>
            <person name="Jian J."/>
            <person name="Tian Y."/>
            <person name="Yue Z."/>
            <person name="Xu Y."/>
        </authorList>
    </citation>
    <scope>NUCLEOTIDE SEQUENCE [LARGE SCALE GENOMIC DNA]</scope>
    <source>
        <strain evidence="3">cv. Dabenzi</strain>
    </source>
</reference>
<name>A0A218XT79_PUNGR</name>
<dbReference type="AlphaFoldDB" id="A0A218XT79"/>
<reference evidence="2 4" key="3">
    <citation type="submission" date="2017-11" db="EMBL/GenBank/DDBJ databases">
        <title>De-novo sequencing of pomegranate (Punica granatum L.) genome.</title>
        <authorList>
            <person name="Akparov Z."/>
            <person name="Amiraslanov A."/>
            <person name="Hajiyeva S."/>
            <person name="Abbasov M."/>
            <person name="Kaur K."/>
            <person name="Hamwieh A."/>
            <person name="Solovyev V."/>
            <person name="Salamov A."/>
            <person name="Braich B."/>
            <person name="Kosarev P."/>
            <person name="Mahmoud A."/>
            <person name="Hajiyev E."/>
            <person name="Babayeva S."/>
            <person name="Izzatullayeva V."/>
            <person name="Mammadov A."/>
            <person name="Mammadov A."/>
            <person name="Sharifova S."/>
            <person name="Ojaghi J."/>
            <person name="Eynullazada K."/>
            <person name="Bayramov B."/>
            <person name="Abdulazimova A."/>
            <person name="Shahmuradov I."/>
        </authorList>
    </citation>
    <scope>NUCLEOTIDE SEQUENCE [LARGE SCALE GENOMIC DNA]</scope>
    <source>
        <strain evidence="2">AG2017</strain>
        <strain evidence="4">cv. AG2017</strain>
        <tissue evidence="2">Leaf</tissue>
    </source>
</reference>
<evidence type="ECO:0000313" key="2">
    <source>
        <dbReference type="EMBL" id="PKI56737.1"/>
    </source>
</evidence>
<dbReference type="Proteomes" id="UP000233551">
    <property type="component" value="Unassembled WGS sequence"/>
</dbReference>
<organism evidence="1 3">
    <name type="scientific">Punica granatum</name>
    <name type="common">Pomegranate</name>
    <dbReference type="NCBI Taxonomy" id="22663"/>
    <lineage>
        <taxon>Eukaryota</taxon>
        <taxon>Viridiplantae</taxon>
        <taxon>Streptophyta</taxon>
        <taxon>Embryophyta</taxon>
        <taxon>Tracheophyta</taxon>
        <taxon>Spermatophyta</taxon>
        <taxon>Magnoliopsida</taxon>
        <taxon>eudicotyledons</taxon>
        <taxon>Gunneridae</taxon>
        <taxon>Pentapetalae</taxon>
        <taxon>rosids</taxon>
        <taxon>malvids</taxon>
        <taxon>Myrtales</taxon>
        <taxon>Lythraceae</taxon>
        <taxon>Punica</taxon>
    </lineage>
</organism>
<dbReference type="Proteomes" id="UP000197138">
    <property type="component" value="Unassembled WGS sequence"/>
</dbReference>
<comment type="caution">
    <text evidence="1">The sequence shown here is derived from an EMBL/GenBank/DDBJ whole genome shotgun (WGS) entry which is preliminary data.</text>
</comment>